<dbReference type="Pfam" id="PF13582">
    <property type="entry name" value="Reprolysin_3"/>
    <property type="match status" value="1"/>
</dbReference>
<proteinExistence type="predicted"/>
<name>A0A2N7L7I5_9GAMM</name>
<comment type="caution">
    <text evidence="3">The sequence shown here is derived from an EMBL/GenBank/DDBJ whole genome shotgun (WGS) entry which is preliminary data.</text>
</comment>
<feature type="signal peptide" evidence="1">
    <location>
        <begin position="1"/>
        <end position="30"/>
    </location>
</feature>
<organism evidence="3 4">
    <name type="scientific">Enterovibrio norvegicus</name>
    <dbReference type="NCBI Taxonomy" id="188144"/>
    <lineage>
        <taxon>Bacteria</taxon>
        <taxon>Pseudomonadati</taxon>
        <taxon>Pseudomonadota</taxon>
        <taxon>Gammaproteobacteria</taxon>
        <taxon>Vibrionales</taxon>
        <taxon>Vibrionaceae</taxon>
        <taxon>Enterovibrio</taxon>
    </lineage>
</organism>
<evidence type="ECO:0000256" key="1">
    <source>
        <dbReference type="SAM" id="SignalP"/>
    </source>
</evidence>
<feature type="domain" description="Metalloprotease StcE beta-sandwich" evidence="2">
    <location>
        <begin position="236"/>
        <end position="305"/>
    </location>
</feature>
<dbReference type="AlphaFoldDB" id="A0A2N7L7I5"/>
<protein>
    <recommendedName>
        <fullName evidence="2">Metalloprotease StcE beta-sandwich domain-containing protein</fullName>
    </recommendedName>
</protein>
<dbReference type="SUPFAM" id="SSF55486">
    <property type="entry name" value="Metalloproteases ('zincins'), catalytic domain"/>
    <property type="match status" value="1"/>
</dbReference>
<reference evidence="4" key="1">
    <citation type="submission" date="2016-07" db="EMBL/GenBank/DDBJ databases">
        <title>Nontailed viruses are major unrecognized killers of bacteria in the ocean.</title>
        <authorList>
            <person name="Kauffman K."/>
            <person name="Hussain F."/>
            <person name="Yang J."/>
            <person name="Arevalo P."/>
            <person name="Brown J."/>
            <person name="Cutler M."/>
            <person name="Kelly L."/>
            <person name="Polz M.F."/>
        </authorList>
    </citation>
    <scope>NUCLEOTIDE SEQUENCE [LARGE SCALE GENOMIC DNA]</scope>
    <source>
        <strain evidence="4">10N.261.45.A10</strain>
    </source>
</reference>
<dbReference type="Proteomes" id="UP000235387">
    <property type="component" value="Unassembled WGS sequence"/>
</dbReference>
<dbReference type="Pfam" id="PF20944">
    <property type="entry name" value="StcE_b-sandwich"/>
    <property type="match status" value="4"/>
</dbReference>
<feature type="chain" id="PRO_5014692088" description="Metalloprotease StcE beta-sandwich domain-containing protein" evidence="1">
    <location>
        <begin position="31"/>
        <end position="597"/>
    </location>
</feature>
<feature type="domain" description="Metalloprotease StcE beta-sandwich" evidence="2">
    <location>
        <begin position="139"/>
        <end position="211"/>
    </location>
</feature>
<keyword evidence="1" id="KW-0732">Signal</keyword>
<accession>A0A2N7L7I5</accession>
<evidence type="ECO:0000259" key="2">
    <source>
        <dbReference type="Pfam" id="PF20944"/>
    </source>
</evidence>
<dbReference type="Gene3D" id="2.60.120.1230">
    <property type="match status" value="4"/>
</dbReference>
<sequence>MLEMIVTFFRRYIALAISLVCLCASSLAVAANLTPRDVVDGQLPSNDKNITFTTLNGNWVRNIKLPLKPQDNTVVKVVSKANYSSNIEHETLPFERLLLSTGDSITVRYKASTASWSLDLEKQSPNATGDQVDNSAGQQYVHYRVWNGNWTRTIALPEEAKKLRGIIISSNAAWDSQIAGEQLLTQSSARLKRGDTYKLTYNAAYQKWAFQEMPQRVINARDIRDGVVPAPTSPDTAVQFANHNFIHDISLPADGNQGDTVTIRSRAAWTATIQNANTTMTTPVSLRTGDEYVFVYRSDRRHWALFSHPEKSFNARDVKNGALAVVSPTTSVYFSNGNWQRNLHLPQSPEGFRVHLKTDAWWSFTVRAQAMNNEVIHRGEHVTFVVNASGNWERETVTIDLLGYYSHRNVEKLGESASRQRLVEGMTLTNEALINSKANFRFRFVSIEKFQSPDSWLKLGDALSALRSNETAQNRRNALKADGIYYEGTESGCGLAWVRASRYNMVASGTVHCGTTVMRHELGHNMSLNHGVSLPEQARNPAIGYSREGTVMGGNRQPYFSTPEVLSPITKLPMGFDDQIDGVRAMNAFSHRVANYN</sequence>
<feature type="domain" description="Metalloprotease StcE beta-sandwich" evidence="2">
    <location>
        <begin position="49"/>
        <end position="119"/>
    </location>
</feature>
<feature type="domain" description="Metalloprotease StcE beta-sandwich" evidence="2">
    <location>
        <begin position="328"/>
        <end position="395"/>
    </location>
</feature>
<dbReference type="InterPro" id="IPR048990">
    <property type="entry name" value="StcE_b-sandwich"/>
</dbReference>
<dbReference type="EMBL" id="MDAL01000036">
    <property type="protein sequence ID" value="PMN89899.1"/>
    <property type="molecule type" value="Genomic_DNA"/>
</dbReference>
<evidence type="ECO:0000313" key="3">
    <source>
        <dbReference type="EMBL" id="PMN89899.1"/>
    </source>
</evidence>
<evidence type="ECO:0000313" key="4">
    <source>
        <dbReference type="Proteomes" id="UP000235387"/>
    </source>
</evidence>
<gene>
    <name evidence="3" type="ORF">BCT23_21605</name>
</gene>